<accession>A0ABS1HBW8</accession>
<reference evidence="1 2" key="1">
    <citation type="submission" date="2020-12" db="EMBL/GenBank/DDBJ databases">
        <title>YIM B01967 draft genome.</title>
        <authorList>
            <person name="Yan X."/>
        </authorList>
    </citation>
    <scope>NUCLEOTIDE SEQUENCE [LARGE SCALE GENOMIC DNA]</scope>
    <source>
        <strain evidence="1 2">YIM B01967</strain>
    </source>
</reference>
<comment type="caution">
    <text evidence="1">The sequence shown here is derived from an EMBL/GenBank/DDBJ whole genome shotgun (WGS) entry which is preliminary data.</text>
</comment>
<gene>
    <name evidence="1" type="ORF">JFL43_18870</name>
</gene>
<keyword evidence="2" id="KW-1185">Reference proteome</keyword>
<dbReference type="RefSeq" id="WP_200750230.1">
    <property type="nucleotide sequence ID" value="NZ_JAEOAH010000042.1"/>
</dbReference>
<proteinExistence type="predicted"/>
<organism evidence="1 2">
    <name type="scientific">Viridibacillus soli</name>
    <dbReference type="NCBI Taxonomy" id="2798301"/>
    <lineage>
        <taxon>Bacteria</taxon>
        <taxon>Bacillati</taxon>
        <taxon>Bacillota</taxon>
        <taxon>Bacilli</taxon>
        <taxon>Bacillales</taxon>
        <taxon>Caryophanaceae</taxon>
        <taxon>Viridibacillus</taxon>
    </lineage>
</organism>
<evidence type="ECO:0000313" key="1">
    <source>
        <dbReference type="EMBL" id="MBK3496886.1"/>
    </source>
</evidence>
<dbReference type="Proteomes" id="UP000618943">
    <property type="component" value="Unassembled WGS sequence"/>
</dbReference>
<name>A0ABS1HBW8_9BACL</name>
<evidence type="ECO:0000313" key="2">
    <source>
        <dbReference type="Proteomes" id="UP000618943"/>
    </source>
</evidence>
<protein>
    <submittedName>
        <fullName evidence="1">Uncharacterized protein</fullName>
    </submittedName>
</protein>
<sequence>MLILLVDCSNETNLTTDEEVANLVNNYLEALETKDITSMLKYVDDIRFPDKVEQKEQYSNIDEDITDT</sequence>
<dbReference type="EMBL" id="JAEOAH010000042">
    <property type="protein sequence ID" value="MBK3496886.1"/>
    <property type="molecule type" value="Genomic_DNA"/>
</dbReference>